<accession>A0ABQ9IMT3</accession>
<dbReference type="Proteomes" id="UP001159363">
    <property type="component" value="Chromosome 1"/>
</dbReference>
<dbReference type="Gene3D" id="3.80.10.10">
    <property type="entry name" value="Ribonuclease Inhibitor"/>
    <property type="match status" value="1"/>
</dbReference>
<sequence>MAAFRPMASSFWLKTADALAPTCNENPFPPDPLQDYFYSGWEQNDSFEGHGNGVKVSRSSTSNMVDKVNTGRPGEGRSCRELSRSICHLTPVLLHDDVSWAWSSVQLLRTTSTRLATRWTVESALNPVQNSSGSLRFEGIENFQSTSRRKLIKPKTATHQSQAMRSIHVSKVQAMRSIHVSKVQAMRSIHVSKVQAMRSIHVSKVQAMRSIHVSKVQAMRSIHVSKVQAMRSIHVSKVQAMRSIHVSKVQAMRSIHVSKVQAMRSIHVSKVQAMRSIHVSKVQAMRYIHVSKVREQNSRPPFRPAGPPQRRKVVGEWEGGMSPGLKGEPSRRINTALSALPPSSHPDFRIASFSKISPGEFRGDSLIKIMADSFPVPPLSYSLLIQVDSQLDRKLREVVLHENSARTSAGILFGTTLAGRLGCTPPTMVNRVQSPAGSLPDLSMRESWRTMPLVAGFSRGSSVSPALSFRRCSTLTSIIIIDFRDFAVESRPNLFTRSRIFSLKKGRDAGSDKSDTAMHIKCAIAAKRGRTSYGWRPTSGLTRNFPERRVGEPDCPVVPQPAYITATLKASPEISRIHLRKSSTAFTCTCVFVLPLEHSLLDTPRATFSQLRTRKAITFDTDLLLSLPVTSQSWSNLATARAVRTVLQSKSGALQSNYYESEIVTGKLQMWCDRALRESHYHHHWRLRNSVER</sequence>
<gene>
    <name evidence="1" type="ORF">PR048_003365</name>
</gene>
<reference evidence="1 2" key="1">
    <citation type="submission" date="2023-02" db="EMBL/GenBank/DDBJ databases">
        <title>LHISI_Scaffold_Assembly.</title>
        <authorList>
            <person name="Stuart O.P."/>
            <person name="Cleave R."/>
            <person name="Magrath M.J.L."/>
            <person name="Mikheyev A.S."/>
        </authorList>
    </citation>
    <scope>NUCLEOTIDE SEQUENCE [LARGE SCALE GENOMIC DNA]</scope>
    <source>
        <strain evidence="1">Daus_M_001</strain>
        <tissue evidence="1">Leg muscle</tissue>
    </source>
</reference>
<evidence type="ECO:0000313" key="2">
    <source>
        <dbReference type="Proteomes" id="UP001159363"/>
    </source>
</evidence>
<dbReference type="EMBL" id="JARBHB010000001">
    <property type="protein sequence ID" value="KAJ8898005.1"/>
    <property type="molecule type" value="Genomic_DNA"/>
</dbReference>
<proteinExistence type="predicted"/>
<organism evidence="1 2">
    <name type="scientific">Dryococelus australis</name>
    <dbReference type="NCBI Taxonomy" id="614101"/>
    <lineage>
        <taxon>Eukaryota</taxon>
        <taxon>Metazoa</taxon>
        <taxon>Ecdysozoa</taxon>
        <taxon>Arthropoda</taxon>
        <taxon>Hexapoda</taxon>
        <taxon>Insecta</taxon>
        <taxon>Pterygota</taxon>
        <taxon>Neoptera</taxon>
        <taxon>Polyneoptera</taxon>
        <taxon>Phasmatodea</taxon>
        <taxon>Verophasmatodea</taxon>
        <taxon>Anareolatae</taxon>
        <taxon>Phasmatidae</taxon>
        <taxon>Eurycanthinae</taxon>
        <taxon>Dryococelus</taxon>
    </lineage>
</organism>
<protein>
    <submittedName>
        <fullName evidence="1">Uncharacterized protein</fullName>
    </submittedName>
</protein>
<evidence type="ECO:0000313" key="1">
    <source>
        <dbReference type="EMBL" id="KAJ8898005.1"/>
    </source>
</evidence>
<comment type="caution">
    <text evidence="1">The sequence shown here is derived from an EMBL/GenBank/DDBJ whole genome shotgun (WGS) entry which is preliminary data.</text>
</comment>
<keyword evidence="2" id="KW-1185">Reference proteome</keyword>
<name>A0ABQ9IMT3_9NEOP</name>
<dbReference type="InterPro" id="IPR032675">
    <property type="entry name" value="LRR_dom_sf"/>
</dbReference>